<reference evidence="4" key="1">
    <citation type="journal article" date="2014" name="Int. J. Syst. Evol. Microbiol.">
        <title>Complete genome sequence of Corynebacterium casei LMG S-19264T (=DSM 44701T), isolated from a smear-ripened cheese.</title>
        <authorList>
            <consortium name="US DOE Joint Genome Institute (JGI-PGF)"/>
            <person name="Walter F."/>
            <person name="Albersmeier A."/>
            <person name="Kalinowski J."/>
            <person name="Ruckert C."/>
        </authorList>
    </citation>
    <scope>NUCLEOTIDE SEQUENCE</scope>
    <source>
        <strain evidence="4">CGMCC 1.15758</strain>
    </source>
</reference>
<dbReference type="PIRSF" id="PIRSF005211">
    <property type="entry name" value="Ab_hydro_YheT"/>
    <property type="match status" value="1"/>
</dbReference>
<feature type="active site" description="Charge relay system" evidence="2">
    <location>
        <position position="267"/>
    </location>
</feature>
<dbReference type="AlphaFoldDB" id="A0A8J2Z3C4"/>
<dbReference type="InterPro" id="IPR050960">
    <property type="entry name" value="AB_hydrolase_4_sf"/>
</dbReference>
<comment type="caution">
    <text evidence="4">The sequence shown here is derived from an EMBL/GenBank/DDBJ whole genome shotgun (WGS) entry which is preliminary data.</text>
</comment>
<dbReference type="Pfam" id="PF00561">
    <property type="entry name" value="Abhydrolase_1"/>
    <property type="match status" value="1"/>
</dbReference>
<comment type="similarity">
    <text evidence="1">Belongs to the AB hydrolase superfamily. AB hydrolase 4 family.</text>
</comment>
<evidence type="ECO:0000256" key="1">
    <source>
        <dbReference type="ARBA" id="ARBA00010884"/>
    </source>
</evidence>
<protein>
    <submittedName>
        <fullName evidence="4">Alpha/beta hydrolase</fullName>
    </submittedName>
</protein>
<gene>
    <name evidence="4" type="ORF">GCM10010995_09030</name>
</gene>
<proteinExistence type="inferred from homology"/>
<sequence>MDFKPIKLSAKWQTVISSIIGERSQPSNTQTQYLKLEDGDQLKLSISYAQTTIQNITVVMFHGLSGDENSSYMVRIAKKLLNLGYHVVRVNHRGANKHLLPLARGIYHAGKSDDIYAVLKHLSLGDEHAQLIPIGFSISGNMLLKALAEHSDNDLSIKHAIAIAPPMDLLASMAKLSQKNNAIFNRHFAKRLYQLFKHRAITHNHYQTFQEKVATLPKNYGVYEIDEAFTAKEAGFVTAHEYYTHSSAKNYLSKIAYRTTILCDHDDPFVDNRFAIGLSHTNIDIQWTHKGGHMGYLSRCKGWRPFEFWLDKKLISLIQNHKE</sequence>
<dbReference type="EMBL" id="BMJS01000007">
    <property type="protein sequence ID" value="GGF93989.1"/>
    <property type="molecule type" value="Genomic_DNA"/>
</dbReference>
<dbReference type="PANTHER" id="PTHR10794:SF94">
    <property type="entry name" value="ESTERASE YHET-RELATED"/>
    <property type="match status" value="1"/>
</dbReference>
<dbReference type="RefSeq" id="WP_117001939.1">
    <property type="nucleotide sequence ID" value="NZ_BMJS01000007.1"/>
</dbReference>
<dbReference type="SUPFAM" id="SSF53474">
    <property type="entry name" value="alpha/beta-Hydrolases"/>
    <property type="match status" value="1"/>
</dbReference>
<dbReference type="InterPro" id="IPR029058">
    <property type="entry name" value="AB_hydrolase_fold"/>
</dbReference>
<dbReference type="PANTHER" id="PTHR10794">
    <property type="entry name" value="ABHYDROLASE DOMAIN-CONTAINING PROTEIN"/>
    <property type="match status" value="1"/>
</dbReference>
<feature type="active site" description="Charge relay system" evidence="2">
    <location>
        <position position="137"/>
    </location>
</feature>
<evidence type="ECO:0000256" key="2">
    <source>
        <dbReference type="PIRSR" id="PIRSR005211-1"/>
    </source>
</evidence>
<dbReference type="GO" id="GO:0034338">
    <property type="term" value="F:short-chain carboxylesterase activity"/>
    <property type="evidence" value="ECO:0007669"/>
    <property type="project" value="TreeGrafter"/>
</dbReference>
<name>A0A8J2Z3C4_9GAMM</name>
<dbReference type="OrthoDB" id="332676at2"/>
<dbReference type="Proteomes" id="UP000636949">
    <property type="component" value="Unassembled WGS sequence"/>
</dbReference>
<feature type="domain" description="AB hydrolase-1" evidence="3">
    <location>
        <begin position="57"/>
        <end position="275"/>
    </location>
</feature>
<accession>A0A8J2Z3C4</accession>
<dbReference type="GO" id="GO:0047372">
    <property type="term" value="F:monoacylglycerol lipase activity"/>
    <property type="evidence" value="ECO:0007669"/>
    <property type="project" value="TreeGrafter"/>
</dbReference>
<evidence type="ECO:0000313" key="5">
    <source>
        <dbReference type="Proteomes" id="UP000636949"/>
    </source>
</evidence>
<dbReference type="Gene3D" id="3.40.50.1820">
    <property type="entry name" value="alpha/beta hydrolase"/>
    <property type="match status" value="1"/>
</dbReference>
<evidence type="ECO:0000313" key="4">
    <source>
        <dbReference type="EMBL" id="GGF93989.1"/>
    </source>
</evidence>
<keyword evidence="5" id="KW-1185">Reference proteome</keyword>
<dbReference type="InterPro" id="IPR012020">
    <property type="entry name" value="ABHD4"/>
</dbReference>
<feature type="active site" description="Charge relay system" evidence="2">
    <location>
        <position position="293"/>
    </location>
</feature>
<evidence type="ECO:0000259" key="3">
    <source>
        <dbReference type="Pfam" id="PF00561"/>
    </source>
</evidence>
<dbReference type="InterPro" id="IPR000073">
    <property type="entry name" value="AB_hydrolase_1"/>
</dbReference>
<organism evidence="4 5">
    <name type="scientific">Cysteiniphilum litorale</name>
    <dbReference type="NCBI Taxonomy" id="2056700"/>
    <lineage>
        <taxon>Bacteria</taxon>
        <taxon>Pseudomonadati</taxon>
        <taxon>Pseudomonadota</taxon>
        <taxon>Gammaproteobacteria</taxon>
        <taxon>Thiotrichales</taxon>
        <taxon>Fastidiosibacteraceae</taxon>
        <taxon>Cysteiniphilum</taxon>
    </lineage>
</organism>
<reference evidence="4" key="2">
    <citation type="submission" date="2020-09" db="EMBL/GenBank/DDBJ databases">
        <authorList>
            <person name="Sun Q."/>
            <person name="Zhou Y."/>
        </authorList>
    </citation>
    <scope>NUCLEOTIDE SEQUENCE</scope>
    <source>
        <strain evidence="4">CGMCC 1.15758</strain>
    </source>
</reference>
<keyword evidence="4" id="KW-0378">Hydrolase</keyword>